<evidence type="ECO:0000256" key="2">
    <source>
        <dbReference type="SAM" id="SignalP"/>
    </source>
</evidence>
<dbReference type="Proteomes" id="UP000007076">
    <property type="component" value="Chromosome"/>
</dbReference>
<dbReference type="KEGG" id="ksk:KSE_20600"/>
<feature type="chain" id="PRO_5038826712" description="Septum formation-related domain-containing protein" evidence="2">
    <location>
        <begin position="21"/>
        <end position="158"/>
    </location>
</feature>
<evidence type="ECO:0000313" key="4">
    <source>
        <dbReference type="Proteomes" id="UP000007076"/>
    </source>
</evidence>
<dbReference type="PATRIC" id="fig|452652.3.peg.2072"/>
<dbReference type="AlphaFoldDB" id="E4N9K2"/>
<feature type="signal peptide" evidence="2">
    <location>
        <begin position="1"/>
        <end position="20"/>
    </location>
</feature>
<protein>
    <recommendedName>
        <fullName evidence="5">Septum formation-related domain-containing protein</fullName>
    </recommendedName>
</protein>
<feature type="region of interest" description="Disordered" evidence="1">
    <location>
        <begin position="19"/>
        <end position="39"/>
    </location>
</feature>
<gene>
    <name evidence="3" type="ordered locus">KSE_20600</name>
</gene>
<evidence type="ECO:0008006" key="5">
    <source>
        <dbReference type="Google" id="ProtNLM"/>
    </source>
</evidence>
<sequence>MLAALAVAAAVLLWPAPKHPAAAPPPPSPSPSPTPNPSPSKTYPYPFYPPGTCLVVPWLSDVRTTAVVPCDQPHDSETISVGVLPDGLTTDGKIIQAALALCKDQYTAVEQRQGGTTPYYNSPLALGAQYYQQGFRDISCAVTVSNQHDNRKLTAPLR</sequence>
<dbReference type="EMBL" id="AP010968">
    <property type="protein sequence ID" value="BAJ27883.1"/>
    <property type="molecule type" value="Genomic_DNA"/>
</dbReference>
<name>E4N9K2_KITSK</name>
<accession>E4N9K2</accession>
<organism evidence="3 4">
    <name type="scientific">Kitasatospora setae (strain ATCC 33774 / DSM 43861 / JCM 3304 / KCC A-0304 / NBRC 14216 / KM-6054)</name>
    <name type="common">Streptomyces setae</name>
    <dbReference type="NCBI Taxonomy" id="452652"/>
    <lineage>
        <taxon>Bacteria</taxon>
        <taxon>Bacillati</taxon>
        <taxon>Actinomycetota</taxon>
        <taxon>Actinomycetes</taxon>
        <taxon>Kitasatosporales</taxon>
        <taxon>Streptomycetaceae</taxon>
        <taxon>Kitasatospora</taxon>
    </lineage>
</organism>
<dbReference type="HOGENOM" id="CLU_1684233_0_0_11"/>
<keyword evidence="2" id="KW-0732">Signal</keyword>
<keyword evidence="4" id="KW-1185">Reference proteome</keyword>
<reference evidence="3 4" key="1">
    <citation type="journal article" date="2010" name="DNA Res.">
        <title>Genome sequence of Kitasatospora setae NBRC 14216T: an evolutionary snapshot of the family Streptomycetaceae.</title>
        <authorList>
            <person name="Ichikawa N."/>
            <person name="Oguchi A."/>
            <person name="Ikeda H."/>
            <person name="Ishikawa J."/>
            <person name="Kitani S."/>
            <person name="Watanabe Y."/>
            <person name="Nakamura S."/>
            <person name="Katano Y."/>
            <person name="Kishi E."/>
            <person name="Sasagawa M."/>
            <person name="Ankai A."/>
            <person name="Fukui S."/>
            <person name="Hashimoto Y."/>
            <person name="Kamata S."/>
            <person name="Otoguro M."/>
            <person name="Tanikawa S."/>
            <person name="Nihira T."/>
            <person name="Horinouchi S."/>
            <person name="Ohnishi Y."/>
            <person name="Hayakawa M."/>
            <person name="Kuzuyama T."/>
            <person name="Arisawa A."/>
            <person name="Nomoto F."/>
            <person name="Miura H."/>
            <person name="Takahashi Y."/>
            <person name="Fujita N."/>
        </authorList>
    </citation>
    <scope>NUCLEOTIDE SEQUENCE [LARGE SCALE GENOMIC DNA]</scope>
    <source>
        <strain evidence="4">ATCC 33774 / DSM 43861 / JCM 3304 / KCC A-0304 / NBRC 14216 / KM-6054</strain>
    </source>
</reference>
<proteinExistence type="predicted"/>
<evidence type="ECO:0000313" key="3">
    <source>
        <dbReference type="EMBL" id="BAJ27883.1"/>
    </source>
</evidence>
<dbReference type="eggNOG" id="ENOG5030PF6">
    <property type="taxonomic scope" value="Bacteria"/>
</dbReference>
<evidence type="ECO:0000256" key="1">
    <source>
        <dbReference type="SAM" id="MobiDB-lite"/>
    </source>
</evidence>
<dbReference type="STRING" id="452652.KSE_20600"/>
<feature type="compositionally biased region" description="Pro residues" evidence="1">
    <location>
        <begin position="22"/>
        <end position="38"/>
    </location>
</feature>